<dbReference type="Proteomes" id="UP000701853">
    <property type="component" value="Chromosome 4"/>
</dbReference>
<evidence type="ECO:0000313" key="3">
    <source>
        <dbReference type="Proteomes" id="UP000701853"/>
    </source>
</evidence>
<dbReference type="InterPro" id="IPR019557">
    <property type="entry name" value="AminoTfrase-like_pln_mobile"/>
</dbReference>
<dbReference type="PANTHER" id="PTHR46033">
    <property type="entry name" value="PROTEIN MAIN-LIKE 2"/>
    <property type="match status" value="1"/>
</dbReference>
<comment type="caution">
    <text evidence="2">The sequence shown here is derived from an EMBL/GenBank/DDBJ whole genome shotgun (WGS) entry which is preliminary data.</text>
</comment>
<organism evidence="2 3">
    <name type="scientific">Gossypium anomalum</name>
    <dbReference type="NCBI Taxonomy" id="47600"/>
    <lineage>
        <taxon>Eukaryota</taxon>
        <taxon>Viridiplantae</taxon>
        <taxon>Streptophyta</taxon>
        <taxon>Embryophyta</taxon>
        <taxon>Tracheophyta</taxon>
        <taxon>Spermatophyta</taxon>
        <taxon>Magnoliopsida</taxon>
        <taxon>eudicotyledons</taxon>
        <taxon>Gunneridae</taxon>
        <taxon>Pentapetalae</taxon>
        <taxon>rosids</taxon>
        <taxon>malvids</taxon>
        <taxon>Malvales</taxon>
        <taxon>Malvaceae</taxon>
        <taxon>Malvoideae</taxon>
        <taxon>Gossypium</taxon>
    </lineage>
</organism>
<sequence>MSSFSQSSVSPKILEKPKGNGFWKKMLHRLPVWLTCTMLEPLNADTRFKADRATGKDAQTATNIIEEIDVEDVATINTHEERNEFHGCEADVSLDDMDLSATQPQPPKNQGDSTFLKKKKKISNASDNISSTSFTYAVTLLAENIRIVGLEINKSIASKVLIQQKLEITIQESAIKLYPTLCEVEGLTEDDRYHALSKIQDHPTKCSFSLVYLLLCDWNRSEDFLLTIKNHGENAEKCIEGMLFPVFSPNGHLQQPFKNLTVGRNGQGCKLDLKLISVFVERWRSETHIFHLPCRECIITLEDVQLQLGLPWMGLYSTSLLNLLIREPYVTIIRILEGYLMSDKSRNLVHLRWLLKLIYFRAAGKLSWGSAMLSTLYQEMCRATQPNKIKIRGVTIRQVKGEYLPLLKIYDFYQTNGRKRIEPIIILELACDPDYMPWFRIHNKPYLLLKKRGVDKSMSKGNDRAL</sequence>
<reference evidence="2 3" key="1">
    <citation type="journal article" date="2021" name="bioRxiv">
        <title>The Gossypium anomalum genome as a resource for cotton improvement and evolutionary analysis of hybrid incompatibility.</title>
        <authorList>
            <person name="Grover C.E."/>
            <person name="Yuan D."/>
            <person name="Arick M.A."/>
            <person name="Miller E.R."/>
            <person name="Hu G."/>
            <person name="Peterson D.G."/>
            <person name="Wendel J.F."/>
            <person name="Udall J.A."/>
        </authorList>
    </citation>
    <scope>NUCLEOTIDE SEQUENCE [LARGE SCALE GENOMIC DNA]</scope>
    <source>
        <strain evidence="2">JFW-Udall</strain>
        <tissue evidence="2">Leaf</tissue>
    </source>
</reference>
<keyword evidence="3" id="KW-1185">Reference proteome</keyword>
<gene>
    <name evidence="2" type="ORF">CXB51_007986</name>
</gene>
<name>A0A8J6DA69_9ROSI</name>
<dbReference type="AlphaFoldDB" id="A0A8J6DA69"/>
<dbReference type="PANTHER" id="PTHR46033:SF8">
    <property type="entry name" value="PROTEIN MAINTENANCE OF MERISTEMS-LIKE"/>
    <property type="match status" value="1"/>
</dbReference>
<proteinExistence type="predicted"/>
<dbReference type="InterPro" id="IPR044824">
    <property type="entry name" value="MAIN-like"/>
</dbReference>
<accession>A0A8J6DA69</accession>
<dbReference type="GO" id="GO:0010073">
    <property type="term" value="P:meristem maintenance"/>
    <property type="evidence" value="ECO:0007669"/>
    <property type="project" value="InterPro"/>
</dbReference>
<dbReference type="Pfam" id="PF10536">
    <property type="entry name" value="PMD"/>
    <property type="match status" value="1"/>
</dbReference>
<protein>
    <recommendedName>
        <fullName evidence="1">Aminotransferase-like plant mobile domain-containing protein</fullName>
    </recommendedName>
</protein>
<dbReference type="OrthoDB" id="960611at2759"/>
<evidence type="ECO:0000259" key="1">
    <source>
        <dbReference type="Pfam" id="PF10536"/>
    </source>
</evidence>
<evidence type="ECO:0000313" key="2">
    <source>
        <dbReference type="EMBL" id="KAG8496778.1"/>
    </source>
</evidence>
<dbReference type="EMBL" id="JAHUZN010000004">
    <property type="protein sequence ID" value="KAG8496778.1"/>
    <property type="molecule type" value="Genomic_DNA"/>
</dbReference>
<feature type="domain" description="Aminotransferase-like plant mobile" evidence="1">
    <location>
        <begin position="269"/>
        <end position="314"/>
    </location>
</feature>